<accession>M4NCT6</accession>
<dbReference type="AlphaFoldDB" id="M4NCT6"/>
<evidence type="ECO:0000313" key="2">
    <source>
        <dbReference type="Proteomes" id="UP000011859"/>
    </source>
</evidence>
<dbReference type="Proteomes" id="UP000011859">
    <property type="component" value="Chromosome"/>
</dbReference>
<dbReference type="KEGG" id="rhd:R2APBS1_0061"/>
<dbReference type="OrthoDB" id="9880560at2"/>
<dbReference type="EMBL" id="CP003470">
    <property type="protein sequence ID" value="AGG87248.1"/>
    <property type="molecule type" value="Genomic_DNA"/>
</dbReference>
<proteinExistence type="predicted"/>
<evidence type="ECO:0000313" key="1">
    <source>
        <dbReference type="EMBL" id="AGG87248.1"/>
    </source>
</evidence>
<protein>
    <submittedName>
        <fullName evidence="1">Uncharacterized protein</fullName>
    </submittedName>
</protein>
<reference evidence="1 2" key="1">
    <citation type="submission" date="2012-04" db="EMBL/GenBank/DDBJ databases">
        <title>Complete genome of Rhodanobacter sp. 2APBS1.</title>
        <authorList>
            <consortium name="US DOE Joint Genome Institute"/>
            <person name="Huntemann M."/>
            <person name="Wei C.-L."/>
            <person name="Han J."/>
            <person name="Detter J.C."/>
            <person name="Han C."/>
            <person name="Tapia R."/>
            <person name="Munk A.C.C."/>
            <person name="Chen A."/>
            <person name="Krypides N."/>
            <person name="Mavromatis K."/>
            <person name="Markowitz V."/>
            <person name="Szeto E."/>
            <person name="Ivanova N."/>
            <person name="Mikhailova N."/>
            <person name="Ovchinnikova G."/>
            <person name="Pagani I."/>
            <person name="Pati A."/>
            <person name="Goodwin L."/>
            <person name="Peters L."/>
            <person name="Pitluck S."/>
            <person name="Woyke T."/>
            <person name="Prakash O."/>
            <person name="Elkins J."/>
            <person name="Brown S."/>
            <person name="Palumbo A."/>
            <person name="Hemme C."/>
            <person name="Zhou J."/>
            <person name="Watson D."/>
            <person name="Jardine P."/>
            <person name="Kostka J."/>
            <person name="Green S."/>
        </authorList>
    </citation>
    <scope>NUCLEOTIDE SEQUENCE [LARGE SCALE GENOMIC DNA]</scope>
    <source>
        <strain evidence="1 2">2APBS1</strain>
    </source>
</reference>
<name>M4NCT6_9GAMM</name>
<dbReference type="STRING" id="666685.R2APBS1_0061"/>
<gene>
    <name evidence="1" type="ORF">R2APBS1_0061</name>
</gene>
<organism evidence="1 2">
    <name type="scientific">Rhodanobacter denitrificans</name>
    <dbReference type="NCBI Taxonomy" id="666685"/>
    <lineage>
        <taxon>Bacteria</taxon>
        <taxon>Pseudomonadati</taxon>
        <taxon>Pseudomonadota</taxon>
        <taxon>Gammaproteobacteria</taxon>
        <taxon>Lysobacterales</taxon>
        <taxon>Rhodanobacteraceae</taxon>
        <taxon>Rhodanobacter</taxon>
    </lineage>
</organism>
<dbReference type="RefSeq" id="WP_015446387.1">
    <property type="nucleotide sequence ID" value="NC_020541.1"/>
</dbReference>
<dbReference type="HOGENOM" id="CLU_2247996_0_0_6"/>
<sequence>MTDKLYGVICDNTGFLVFLDHAPDSEAACRLATREGTRWGALGSFKRSLMGAPKGDGRSWLELSVYDVTGVLESDLDPIPDDESLMCAMDEENFAARFIAEQLS</sequence>
<keyword evidence="2" id="KW-1185">Reference proteome</keyword>